<evidence type="ECO:0000256" key="1">
    <source>
        <dbReference type="SAM" id="MobiDB-lite"/>
    </source>
</evidence>
<dbReference type="KEGG" id="bka:AH68_06900"/>
<dbReference type="AlphaFoldDB" id="A0A0A7I3B2"/>
<evidence type="ECO:0000313" key="3">
    <source>
        <dbReference type="Proteomes" id="UP000030625"/>
    </source>
</evidence>
<accession>A0A0A7I3B2</accession>
<organism evidence="2 3">
    <name type="scientific">Bifidobacterium catenulatum PV20-2</name>
    <dbReference type="NCBI Taxonomy" id="1447716"/>
    <lineage>
        <taxon>Bacteria</taxon>
        <taxon>Bacillati</taxon>
        <taxon>Actinomycetota</taxon>
        <taxon>Actinomycetes</taxon>
        <taxon>Bifidobacteriales</taxon>
        <taxon>Bifidobacteriaceae</taxon>
        <taxon>Bifidobacterium</taxon>
    </lineage>
</organism>
<evidence type="ECO:0000313" key="2">
    <source>
        <dbReference type="EMBL" id="AIZ14807.1"/>
    </source>
</evidence>
<dbReference type="STRING" id="1447716.AH68_06900"/>
<dbReference type="EMBL" id="CP007456">
    <property type="protein sequence ID" value="AIZ14807.1"/>
    <property type="molecule type" value="Genomic_DNA"/>
</dbReference>
<feature type="compositionally biased region" description="Basic residues" evidence="1">
    <location>
        <begin position="56"/>
        <end position="73"/>
    </location>
</feature>
<name>A0A0A7I3B2_9BIFI</name>
<feature type="compositionally biased region" description="Basic and acidic residues" evidence="1">
    <location>
        <begin position="140"/>
        <end position="150"/>
    </location>
</feature>
<reference evidence="2 3" key="1">
    <citation type="journal article" date="2015" name="Genome Announc.">
        <title>Complete and Assembled Genome Sequence of Bifidobacterium kashiwanohense PV20-2, Isolated from the Feces of an Anemic Kenyan Infant.</title>
        <authorList>
            <person name="Vazquez-Gutierrez P."/>
            <person name="Lacroix C."/>
            <person name="Chassard C."/>
            <person name="Klumpp J."/>
            <person name="Jans C."/>
            <person name="Stevens M.J."/>
        </authorList>
    </citation>
    <scope>NUCLEOTIDE SEQUENCE [LARGE SCALE GENOMIC DNA]</scope>
    <source>
        <strain evidence="2 3">PV20-2</strain>
    </source>
</reference>
<proteinExistence type="predicted"/>
<dbReference type="HOGENOM" id="CLU_1567654_0_0_11"/>
<protein>
    <submittedName>
        <fullName evidence="2">Uncharacterized protein</fullName>
    </submittedName>
</protein>
<sequence>MNKENNVPEGRVRGFPRLVVGPHVGARRPSQPTNPIRSAPCGGADLRGLPGQGRMPRVRHHGPGPVRHLRRTAPARPTPGAEDRAGGRIPVRPRRPDRRTAARPVHPREPRDRGGGTREGMQTPQDRAAQRTPATMARHHTLDRQGEGPGRRHAHPALAGHPLLKTIRYR</sequence>
<gene>
    <name evidence="2" type="ORF">AH68_06900</name>
</gene>
<feature type="region of interest" description="Disordered" evidence="1">
    <location>
        <begin position="1"/>
        <end position="170"/>
    </location>
</feature>
<feature type="compositionally biased region" description="Basic and acidic residues" evidence="1">
    <location>
        <begin position="106"/>
        <end position="116"/>
    </location>
</feature>
<dbReference type="Proteomes" id="UP000030625">
    <property type="component" value="Chromosome"/>
</dbReference>